<dbReference type="Proteomes" id="UP000285883">
    <property type="component" value="Unassembled WGS sequence"/>
</dbReference>
<dbReference type="EMBL" id="MBDN02000130">
    <property type="protein sequence ID" value="RLN79850.1"/>
    <property type="molecule type" value="Genomic_DNA"/>
</dbReference>
<proteinExistence type="predicted"/>
<protein>
    <submittedName>
        <fullName evidence="5">Uncharacterized protein</fullName>
    </submittedName>
</protein>
<dbReference type="Proteomes" id="UP000785171">
    <property type="component" value="Unassembled WGS sequence"/>
</dbReference>
<comment type="caution">
    <text evidence="5">The sequence shown here is derived from an EMBL/GenBank/DDBJ whole genome shotgun (WGS) entry which is preliminary data.</text>
</comment>
<feature type="coiled-coil region" evidence="1">
    <location>
        <begin position="279"/>
        <end position="310"/>
    </location>
</feature>
<evidence type="ECO:0000313" key="5">
    <source>
        <dbReference type="EMBL" id="RLN37464.1"/>
    </source>
</evidence>
<accession>A0A421FD25</accession>
<evidence type="ECO:0000313" key="4">
    <source>
        <dbReference type="EMBL" id="KAG2523778.1"/>
    </source>
</evidence>
<gene>
    <name evidence="5" type="ORF">BBI17_006205</name>
    <name evidence="6" type="ORF">BBO99_00004960</name>
    <name evidence="3" type="ORF">JM16_005968</name>
    <name evidence="4" type="ORF">JM18_005652</name>
</gene>
<sequence>MNTARLNSAWNNEELMHLVEAWEQVVEVPRDRLVLSSAERIALHERFVALTDSTRRTLSSVTRQHHRLCTSYRLIVDTNAQSKEDGTPSWFDLPATQQHELRKLHGKKERGMTAITPDLFQLLERICAKDAKPATVTLKAKAKTAGPGRPKKAAKVPKKLRAPKTPKTTKNPKKSGATSTEAGDKNVNESPRYTWTQQDWLLFVDAWKEAVDEFVDYGNDQREKVKLPNWLIRQRFIALGGSEEVTVGSITAKKSTPPPTAFMDAELSNVDERVVEALLDAQNSRFEQLMHDLREERMEERKQNQSMLLEILHQRTPPEDPQQTVLYMETLVSKQQEQLMDLFMQMQKERHQEREDFHAMLRQLCSQTRS</sequence>
<evidence type="ECO:0000313" key="8">
    <source>
        <dbReference type="Proteomes" id="UP000285883"/>
    </source>
</evidence>
<organism evidence="5 8">
    <name type="scientific">Phytophthora kernoviae</name>
    <dbReference type="NCBI Taxonomy" id="325452"/>
    <lineage>
        <taxon>Eukaryota</taxon>
        <taxon>Sar</taxon>
        <taxon>Stramenopiles</taxon>
        <taxon>Oomycota</taxon>
        <taxon>Peronosporomycetes</taxon>
        <taxon>Peronosporales</taxon>
        <taxon>Peronosporaceae</taxon>
        <taxon>Phytophthora</taxon>
    </lineage>
</organism>
<feature type="compositionally biased region" description="Basic residues" evidence="2">
    <location>
        <begin position="149"/>
        <end position="164"/>
    </location>
</feature>
<feature type="region of interest" description="Disordered" evidence="2">
    <location>
        <begin position="139"/>
        <end position="190"/>
    </location>
</feature>
<dbReference type="EMBL" id="JPWU03000173">
    <property type="protein sequence ID" value="KAG2523778.1"/>
    <property type="molecule type" value="Genomic_DNA"/>
</dbReference>
<dbReference type="AlphaFoldDB" id="A0A421FD25"/>
<dbReference type="EMBL" id="MAYM02000568">
    <property type="protein sequence ID" value="RLN37464.1"/>
    <property type="molecule type" value="Genomic_DNA"/>
</dbReference>
<dbReference type="Proteomes" id="UP000285624">
    <property type="component" value="Unassembled WGS sequence"/>
</dbReference>
<dbReference type="EMBL" id="JPWV03000175">
    <property type="protein sequence ID" value="KAG2522140.1"/>
    <property type="molecule type" value="Genomic_DNA"/>
</dbReference>
<reference evidence="7 8" key="2">
    <citation type="submission" date="2018-07" db="EMBL/GenBank/DDBJ databases">
        <title>Genome sequencing of oomycete isolates from Chile give support for New Zealand origin for Phytophthora kernoviae and make available the first Nothophytophthora sp. genome.</title>
        <authorList>
            <person name="Studholme D.J."/>
            <person name="Sanfuentes E."/>
            <person name="Panda P."/>
            <person name="Hill R."/>
            <person name="Sambles C."/>
            <person name="Grant M."/>
            <person name="Williams N.M."/>
            <person name="Mcdougal R.L."/>
        </authorList>
    </citation>
    <scope>NUCLEOTIDE SEQUENCE [LARGE SCALE GENOMIC DNA]</scope>
    <source>
        <strain evidence="5">Chile2</strain>
        <strain evidence="6">Chile4</strain>
    </source>
</reference>
<name>A0A421FD25_9STRA</name>
<evidence type="ECO:0000256" key="1">
    <source>
        <dbReference type="SAM" id="Coils"/>
    </source>
</evidence>
<keyword evidence="1" id="KW-0175">Coiled coil</keyword>
<evidence type="ECO:0000313" key="6">
    <source>
        <dbReference type="EMBL" id="RLN79850.1"/>
    </source>
</evidence>
<evidence type="ECO:0000313" key="7">
    <source>
        <dbReference type="Proteomes" id="UP000285624"/>
    </source>
</evidence>
<reference evidence="3" key="3">
    <citation type="submission" date="2020-06" db="EMBL/GenBank/DDBJ databases">
        <authorList>
            <person name="Studholme D.J."/>
        </authorList>
    </citation>
    <scope>NUCLEOTIDE SEQUENCE</scope>
    <source>
        <strain evidence="3">NZFS 2646</strain>
        <strain evidence="4">NZFS 3630</strain>
    </source>
</reference>
<dbReference type="Proteomes" id="UP000792063">
    <property type="component" value="Unassembled WGS sequence"/>
</dbReference>
<evidence type="ECO:0000256" key="2">
    <source>
        <dbReference type="SAM" id="MobiDB-lite"/>
    </source>
</evidence>
<evidence type="ECO:0000313" key="3">
    <source>
        <dbReference type="EMBL" id="KAG2522140.1"/>
    </source>
</evidence>
<reference evidence="3" key="1">
    <citation type="journal article" date="2015" name="Genom Data">
        <title>Genome sequences of six Phytophthora species associated with forests in New Zealand.</title>
        <authorList>
            <person name="Studholme D.J."/>
            <person name="McDougal R.L."/>
            <person name="Sambles C."/>
            <person name="Hansen E."/>
            <person name="Hardy G."/>
            <person name="Grant M."/>
            <person name="Ganley R.J."/>
            <person name="Williams N.M."/>
        </authorList>
    </citation>
    <scope>NUCLEOTIDE SEQUENCE</scope>
    <source>
        <strain evidence="3">NZFS 2646</strain>
        <strain evidence="4">NZFS 3630</strain>
    </source>
</reference>
<keyword evidence="7" id="KW-1185">Reference proteome</keyword>